<feature type="region of interest" description="Disordered" evidence="1">
    <location>
        <begin position="126"/>
        <end position="153"/>
    </location>
</feature>
<evidence type="ECO:0008006" key="4">
    <source>
        <dbReference type="Google" id="ProtNLM"/>
    </source>
</evidence>
<dbReference type="AlphaFoldDB" id="A0A840HSM0"/>
<comment type="caution">
    <text evidence="2">The sequence shown here is derived from an EMBL/GenBank/DDBJ whole genome shotgun (WGS) entry which is preliminary data.</text>
</comment>
<evidence type="ECO:0000256" key="1">
    <source>
        <dbReference type="SAM" id="MobiDB-lite"/>
    </source>
</evidence>
<evidence type="ECO:0000313" key="3">
    <source>
        <dbReference type="Proteomes" id="UP000575068"/>
    </source>
</evidence>
<dbReference type="EMBL" id="JACHOV010000003">
    <property type="protein sequence ID" value="MBB4640711.1"/>
    <property type="molecule type" value="Genomic_DNA"/>
</dbReference>
<proteinExistence type="predicted"/>
<evidence type="ECO:0000313" key="2">
    <source>
        <dbReference type="EMBL" id="MBB4640711.1"/>
    </source>
</evidence>
<organism evidence="2 3">
    <name type="scientific">Rhizorhapis suberifaciens</name>
    <name type="common">corky root of lettuce</name>
    <dbReference type="NCBI Taxonomy" id="13656"/>
    <lineage>
        <taxon>Bacteria</taxon>
        <taxon>Pseudomonadati</taxon>
        <taxon>Pseudomonadota</taxon>
        <taxon>Alphaproteobacteria</taxon>
        <taxon>Sphingomonadales</taxon>
        <taxon>Sphingomonadaceae</taxon>
        <taxon>Rhizorhapis</taxon>
    </lineage>
</organism>
<feature type="compositionally biased region" description="Basic residues" evidence="1">
    <location>
        <begin position="136"/>
        <end position="153"/>
    </location>
</feature>
<protein>
    <recommendedName>
        <fullName evidence="4">Phasin domain-containing protein</fullName>
    </recommendedName>
</protein>
<keyword evidence="3" id="KW-1185">Reference proteome</keyword>
<accession>A0A840HSM0</accession>
<name>A0A840HSM0_9SPHN</name>
<reference evidence="2 3" key="1">
    <citation type="submission" date="2020-08" db="EMBL/GenBank/DDBJ databases">
        <title>Genomic Encyclopedia of Type Strains, Phase IV (KMG-IV): sequencing the most valuable type-strain genomes for metagenomic binning, comparative biology and taxonomic classification.</title>
        <authorList>
            <person name="Goeker M."/>
        </authorList>
    </citation>
    <scope>NUCLEOTIDE SEQUENCE [LARGE SCALE GENOMIC DNA]</scope>
    <source>
        <strain evidence="2 3">DSM 7465</strain>
    </source>
</reference>
<gene>
    <name evidence="2" type="ORF">HNQ99_001004</name>
</gene>
<sequence>MMKWNPFSLWTDMWTSGMELATAGLKYSEMMGASAHVIHSRCGSIAEAVRDPLQGDYAELSRMVPEKVDAFSRAGRAAFADLYAIQSDVLANWMLIGAIAAAVRLPTAVEADRLARRSSRMGARASAAAGKALAPVHRRATSNAKRLKRKKRI</sequence>
<dbReference type="Proteomes" id="UP000575068">
    <property type="component" value="Unassembled WGS sequence"/>
</dbReference>